<feature type="non-terminal residue" evidence="2">
    <location>
        <position position="48"/>
    </location>
</feature>
<organism evidence="2">
    <name type="scientific">Nothobranchius rachovii</name>
    <name type="common">bluefin notho</name>
    <dbReference type="NCBI Taxonomy" id="451742"/>
    <lineage>
        <taxon>Eukaryota</taxon>
        <taxon>Metazoa</taxon>
        <taxon>Chordata</taxon>
        <taxon>Craniata</taxon>
        <taxon>Vertebrata</taxon>
        <taxon>Euteleostomi</taxon>
        <taxon>Actinopterygii</taxon>
        <taxon>Neopterygii</taxon>
        <taxon>Teleostei</taxon>
        <taxon>Neoteleostei</taxon>
        <taxon>Acanthomorphata</taxon>
        <taxon>Ovalentaria</taxon>
        <taxon>Atherinomorphae</taxon>
        <taxon>Cyprinodontiformes</taxon>
        <taxon>Nothobranchiidae</taxon>
        <taxon>Nothobranchius</taxon>
    </lineage>
</organism>
<gene>
    <name evidence="2" type="primary">DNM1L</name>
</gene>
<feature type="compositionally biased region" description="Basic and acidic residues" evidence="1">
    <location>
        <begin position="1"/>
        <end position="20"/>
    </location>
</feature>
<feature type="region of interest" description="Disordered" evidence="1">
    <location>
        <begin position="1"/>
        <end position="48"/>
    </location>
</feature>
<reference evidence="2" key="2">
    <citation type="submission" date="2016-06" db="EMBL/GenBank/DDBJ databases">
        <title>The genome of a short-lived fish provides insights into sex chromosome evolution and the genetic control of aging.</title>
        <authorList>
            <person name="Reichwald K."/>
            <person name="Felder M."/>
            <person name="Petzold A."/>
            <person name="Koch P."/>
            <person name="Groth M."/>
            <person name="Platzer M."/>
        </authorList>
    </citation>
    <scope>NUCLEOTIDE SEQUENCE</scope>
    <source>
        <tissue evidence="2">Brain</tissue>
    </source>
</reference>
<sequence>VIQDVPAERPADRVRGHGSETQRGCRHAEGAAESQSGDSRDQRHPPVV</sequence>
<evidence type="ECO:0000313" key="2">
    <source>
        <dbReference type="EMBL" id="SBS05017.1"/>
    </source>
</evidence>
<dbReference type="AlphaFoldDB" id="A0A1A8RH54"/>
<reference evidence="2" key="1">
    <citation type="submission" date="2016-05" db="EMBL/GenBank/DDBJ databases">
        <authorList>
            <person name="Lavstsen T."/>
            <person name="Jespersen J.S."/>
        </authorList>
    </citation>
    <scope>NUCLEOTIDE SEQUENCE</scope>
    <source>
        <tissue evidence="2">Brain</tissue>
    </source>
</reference>
<feature type="compositionally biased region" description="Basic and acidic residues" evidence="1">
    <location>
        <begin position="38"/>
        <end position="48"/>
    </location>
</feature>
<accession>A0A1A8RH54</accession>
<proteinExistence type="predicted"/>
<evidence type="ECO:0000256" key="1">
    <source>
        <dbReference type="SAM" id="MobiDB-lite"/>
    </source>
</evidence>
<protein>
    <submittedName>
        <fullName evidence="2">Dynamin 1-like</fullName>
    </submittedName>
</protein>
<dbReference type="EMBL" id="HAEI01008439">
    <property type="protein sequence ID" value="SBS05017.1"/>
    <property type="molecule type" value="Transcribed_RNA"/>
</dbReference>
<name>A0A1A8RH54_9TELE</name>
<feature type="non-terminal residue" evidence="2">
    <location>
        <position position="1"/>
    </location>
</feature>